<dbReference type="PANTHER" id="PTHR21530">
    <property type="entry name" value="PHEROMONE SHUTDOWN PROTEIN"/>
    <property type="match status" value="1"/>
</dbReference>
<feature type="region of interest" description="Disordered" evidence="1">
    <location>
        <begin position="159"/>
        <end position="198"/>
    </location>
</feature>
<dbReference type="EMBL" id="JALLPJ020000818">
    <property type="protein sequence ID" value="KAL3782179.1"/>
    <property type="molecule type" value="Genomic_DNA"/>
</dbReference>
<organism evidence="2 3">
    <name type="scientific">Cyclotella atomus</name>
    <dbReference type="NCBI Taxonomy" id="382360"/>
    <lineage>
        <taxon>Eukaryota</taxon>
        <taxon>Sar</taxon>
        <taxon>Stramenopiles</taxon>
        <taxon>Ochrophyta</taxon>
        <taxon>Bacillariophyta</taxon>
        <taxon>Coscinodiscophyceae</taxon>
        <taxon>Thalassiosirophycidae</taxon>
        <taxon>Stephanodiscales</taxon>
        <taxon>Stephanodiscaceae</taxon>
        <taxon>Cyclotella</taxon>
    </lineage>
</organism>
<keyword evidence="3" id="KW-1185">Reference proteome</keyword>
<proteinExistence type="predicted"/>
<comment type="caution">
    <text evidence="2">The sequence shown here is derived from an EMBL/GenBank/DDBJ whole genome shotgun (WGS) entry which is preliminary data.</text>
</comment>
<accession>A0ABD3P359</accession>
<evidence type="ECO:0000313" key="3">
    <source>
        <dbReference type="Proteomes" id="UP001530400"/>
    </source>
</evidence>
<feature type="compositionally biased region" description="Polar residues" evidence="1">
    <location>
        <begin position="169"/>
        <end position="196"/>
    </location>
</feature>
<dbReference type="CDD" id="cd14726">
    <property type="entry name" value="TraB_PrgY-like"/>
    <property type="match status" value="1"/>
</dbReference>
<name>A0ABD3P359_9STRA</name>
<evidence type="ECO:0000313" key="2">
    <source>
        <dbReference type="EMBL" id="KAL3782179.1"/>
    </source>
</evidence>
<evidence type="ECO:0000256" key="1">
    <source>
        <dbReference type="SAM" id="MobiDB-lite"/>
    </source>
</evidence>
<protein>
    <recommendedName>
        <fullName evidence="4">TraB family protein</fullName>
    </recommendedName>
</protein>
<dbReference type="Proteomes" id="UP001530400">
    <property type="component" value="Unassembled WGS sequence"/>
</dbReference>
<dbReference type="InterPro" id="IPR046345">
    <property type="entry name" value="TraB_PrgY-like"/>
</dbReference>
<dbReference type="PANTHER" id="PTHR21530:SF7">
    <property type="entry name" value="TRAB DOMAIN-CONTAINING PROTEIN"/>
    <property type="match status" value="1"/>
</dbReference>
<dbReference type="AlphaFoldDB" id="A0ABD3P359"/>
<gene>
    <name evidence="2" type="ORF">ACHAWO_004025</name>
</gene>
<evidence type="ECO:0008006" key="4">
    <source>
        <dbReference type="Google" id="ProtNLM"/>
    </source>
</evidence>
<reference evidence="2 3" key="1">
    <citation type="submission" date="2024-10" db="EMBL/GenBank/DDBJ databases">
        <title>Updated reference genomes for cyclostephanoid diatoms.</title>
        <authorList>
            <person name="Roberts W.R."/>
            <person name="Alverson A.J."/>
        </authorList>
    </citation>
    <scope>NUCLEOTIDE SEQUENCE [LARGE SCALE GENOMIC DNA]</scope>
    <source>
        <strain evidence="2 3">AJA010-31</strain>
    </source>
</reference>
<dbReference type="InterPro" id="IPR002816">
    <property type="entry name" value="TraB/PrgY/GumN_fam"/>
</dbReference>
<dbReference type="Pfam" id="PF01963">
    <property type="entry name" value="TraB_PrgY_gumN"/>
    <property type="match status" value="1"/>
</dbReference>
<sequence length="469" mass="51394">MSYSHRQHNASLAIICIVIISVTVRCHAFLSTHVRRSRSCTCLHLTKTDDEINRRELLESTSKIAGAITASTFIQPSTATATQFQTLPKSLCDPSVSTWTKSYDNTQRTVHILGTAHISSASAELAGRLVREVKPDVVFVELDIKRVKRIFPQYLSSGAGASRGDKTDSSQSDEPSNNIAAFSSTPTPKDQSSSDPSPIINLGSKYVGYAVKSMYGKLESDGFKAGDEFAMSVREGLSLGSTIVLGDRDVEVTLRRLAKALSKTDIRKLLSVDNEVEMTMNELVPESLKEQLLRKQYMKNEAEGKTLSSKLNQDRGESLSVGMGKVISEQSGSNNGVAMKNADIEIDKAEFESFVETMKEKDNVKKIMLALKKTAPEIYEAMVAERDLYMAKGLDELSDNLKSDAKDTVAVMGMAHVDGVESYLMSQGWVSKSYPCPVSDRRSTTRAPTQAKIELNDRGVPRSIPPGMV</sequence>